<evidence type="ECO:0000313" key="1">
    <source>
        <dbReference type="EMBL" id="USG61647.1"/>
    </source>
</evidence>
<gene>
    <name evidence="1" type="ORF">NBZ79_01480</name>
</gene>
<dbReference type="EMBL" id="CP098747">
    <property type="protein sequence ID" value="USG61647.1"/>
    <property type="molecule type" value="Genomic_DNA"/>
</dbReference>
<keyword evidence="2" id="KW-1185">Reference proteome</keyword>
<dbReference type="Pfam" id="PF13852">
    <property type="entry name" value="DUF4197"/>
    <property type="match status" value="1"/>
</dbReference>
<dbReference type="Proteomes" id="UP001056291">
    <property type="component" value="Chromosome"/>
</dbReference>
<sequence length="255" mass="27351">MRNLIVKGIVAGIVGIGFSLSVEAAGLFDKVQKSITDTTNSVTGGSSSSSSTVGNLDVDQITEGLKEALRVGTDTVVGQVGANDGYNGDPSIHIPLPEEMQQAQALLKKFGLSDMADDVEERLNRGAEAAAPKTKEIFYTAITEMTLEDAQGIYNGPDDAATQYFRKVTTADLKETVRPIMEQSLKDVGAISAYESLTAEYNDYPLVPDLKGDLTDHATDQALEGLFHYLAIEEAAIRNDPVKRTTEILTTVFGN</sequence>
<proteinExistence type="predicted"/>
<evidence type="ECO:0000313" key="2">
    <source>
        <dbReference type="Proteomes" id="UP001056291"/>
    </source>
</evidence>
<organism evidence="1 2">
    <name type="scientific">Sneathiella marina</name>
    <dbReference type="NCBI Taxonomy" id="2950108"/>
    <lineage>
        <taxon>Bacteria</taxon>
        <taxon>Pseudomonadati</taxon>
        <taxon>Pseudomonadota</taxon>
        <taxon>Alphaproteobacteria</taxon>
        <taxon>Sneathiellales</taxon>
        <taxon>Sneathiellaceae</taxon>
        <taxon>Sneathiella</taxon>
    </lineage>
</organism>
<protein>
    <submittedName>
        <fullName evidence="1">DUF4197 domain-containing protein</fullName>
    </submittedName>
</protein>
<dbReference type="InterPro" id="IPR025245">
    <property type="entry name" value="DUF4197"/>
</dbReference>
<name>A0ABY4W373_9PROT</name>
<reference evidence="1" key="1">
    <citation type="submission" date="2022-06" db="EMBL/GenBank/DDBJ databases">
        <title>Sneathiella actinostolidae sp. nov., isolated from a sea anemonein the Western Pacific Ocean.</title>
        <authorList>
            <person name="Wei M.J."/>
        </authorList>
    </citation>
    <scope>NUCLEOTIDE SEQUENCE</scope>
    <source>
        <strain evidence="1">PHK-P5</strain>
    </source>
</reference>
<dbReference type="RefSeq" id="WP_251934798.1">
    <property type="nucleotide sequence ID" value="NZ_CP098747.1"/>
</dbReference>
<accession>A0ABY4W373</accession>